<proteinExistence type="predicted"/>
<sequence>MSTLDEGLYALACDGDIRCLTTLVRSFKWVKIYREHGFTVVNSYQRPPPHVRATMEDISQPGSSAAIEYRSDKMVLNTWHYSSTFVEEFVYDFVTPRFMPQHDSSTPAKNSVCESITPRCMPQHGSNTPAKDSICKSVTPRCMPHGMLTPPIDESVITYTQLSGVQGAGRQDHVIEDVMRQLSFEETKLDGDAGYGDVAGGGMDSYGLSRDESFGFDDLDLNVRIDEVVDSSVEEDVVHGSGKEDAEQGDDLDVVNLDGFDNDTRNDNETSTYRSIRSKEANDRACLNSIESRRMLKLYKNDKIRGPFPYQVLATVELDSNNGIYPLDYALVEAESCQSDLSLSKHSSALLQLSFQVMKVFASNFEDRTDSDTYVT</sequence>
<reference evidence="1" key="1">
    <citation type="journal article" date="2022" name="Int. J. Mol. Sci.">
        <title>Draft Genome of Tanacetum Coccineum: Genomic Comparison of Closely Related Tanacetum-Family Plants.</title>
        <authorList>
            <person name="Yamashiro T."/>
            <person name="Shiraishi A."/>
            <person name="Nakayama K."/>
            <person name="Satake H."/>
        </authorList>
    </citation>
    <scope>NUCLEOTIDE SEQUENCE</scope>
</reference>
<protein>
    <submittedName>
        <fullName evidence="1">Uncharacterized protein</fullName>
    </submittedName>
</protein>
<reference evidence="1" key="2">
    <citation type="submission" date="2022-01" db="EMBL/GenBank/DDBJ databases">
        <authorList>
            <person name="Yamashiro T."/>
            <person name="Shiraishi A."/>
            <person name="Satake H."/>
            <person name="Nakayama K."/>
        </authorList>
    </citation>
    <scope>NUCLEOTIDE SEQUENCE</scope>
</reference>
<accession>A0ABQ5DWT4</accession>
<gene>
    <name evidence="1" type="ORF">Tco_0952087</name>
</gene>
<keyword evidence="2" id="KW-1185">Reference proteome</keyword>
<evidence type="ECO:0000313" key="1">
    <source>
        <dbReference type="EMBL" id="GJT43372.1"/>
    </source>
</evidence>
<dbReference type="EMBL" id="BQNB010015723">
    <property type="protein sequence ID" value="GJT43372.1"/>
    <property type="molecule type" value="Genomic_DNA"/>
</dbReference>
<evidence type="ECO:0000313" key="2">
    <source>
        <dbReference type="Proteomes" id="UP001151760"/>
    </source>
</evidence>
<name>A0ABQ5DWT4_9ASTR</name>
<dbReference type="Proteomes" id="UP001151760">
    <property type="component" value="Unassembled WGS sequence"/>
</dbReference>
<comment type="caution">
    <text evidence="1">The sequence shown here is derived from an EMBL/GenBank/DDBJ whole genome shotgun (WGS) entry which is preliminary data.</text>
</comment>
<organism evidence="1 2">
    <name type="scientific">Tanacetum coccineum</name>
    <dbReference type="NCBI Taxonomy" id="301880"/>
    <lineage>
        <taxon>Eukaryota</taxon>
        <taxon>Viridiplantae</taxon>
        <taxon>Streptophyta</taxon>
        <taxon>Embryophyta</taxon>
        <taxon>Tracheophyta</taxon>
        <taxon>Spermatophyta</taxon>
        <taxon>Magnoliopsida</taxon>
        <taxon>eudicotyledons</taxon>
        <taxon>Gunneridae</taxon>
        <taxon>Pentapetalae</taxon>
        <taxon>asterids</taxon>
        <taxon>campanulids</taxon>
        <taxon>Asterales</taxon>
        <taxon>Asteraceae</taxon>
        <taxon>Asteroideae</taxon>
        <taxon>Anthemideae</taxon>
        <taxon>Anthemidinae</taxon>
        <taxon>Tanacetum</taxon>
    </lineage>
</organism>